<dbReference type="AlphaFoldDB" id="A0A4D9D0D0"/>
<dbReference type="InterPro" id="IPR036291">
    <property type="entry name" value="NAD(P)-bd_dom_sf"/>
</dbReference>
<dbReference type="EMBL" id="SDOX01000019">
    <property type="protein sequence ID" value="TFJ84334.1"/>
    <property type="molecule type" value="Genomic_DNA"/>
</dbReference>
<dbReference type="Proteomes" id="UP000355283">
    <property type="component" value="Unassembled WGS sequence"/>
</dbReference>
<dbReference type="PANTHER" id="PTHR43296">
    <property type="entry name" value="PEROXISOMAL 2,4-DIENOYL-COA REDUCTASE"/>
    <property type="match status" value="1"/>
</dbReference>
<evidence type="ECO:0000256" key="5">
    <source>
        <dbReference type="ARBA" id="ARBA00048340"/>
    </source>
</evidence>
<dbReference type="PANTHER" id="PTHR43296:SF2">
    <property type="entry name" value="PEROXISOMAL 2,4-DIENOYL-COA REDUCTASE [(3E)-ENOYL-COA-PRODUCING]"/>
    <property type="match status" value="1"/>
</dbReference>
<dbReference type="FunFam" id="3.40.50.720:FF:000084">
    <property type="entry name" value="Short-chain dehydrogenase reductase"/>
    <property type="match status" value="1"/>
</dbReference>
<organism evidence="7 8">
    <name type="scientific">Nannochloropsis salina CCMP1776</name>
    <dbReference type="NCBI Taxonomy" id="1027361"/>
    <lineage>
        <taxon>Eukaryota</taxon>
        <taxon>Sar</taxon>
        <taxon>Stramenopiles</taxon>
        <taxon>Ochrophyta</taxon>
        <taxon>Eustigmatophyceae</taxon>
        <taxon>Eustigmatales</taxon>
        <taxon>Monodopsidaceae</taxon>
        <taxon>Microchloropsis</taxon>
        <taxon>Microchloropsis salina</taxon>
    </lineage>
</organism>
<dbReference type="PRINTS" id="PR00080">
    <property type="entry name" value="SDRFAMILY"/>
</dbReference>
<reference evidence="7 8" key="1">
    <citation type="submission" date="2019-01" db="EMBL/GenBank/DDBJ databases">
        <title>Nuclear Genome Assembly of the Microalgal Biofuel strain Nannochloropsis salina CCMP1776.</title>
        <authorList>
            <person name="Hovde B."/>
        </authorList>
    </citation>
    <scope>NUCLEOTIDE SEQUENCE [LARGE SCALE GENOMIC DNA]</scope>
    <source>
        <strain evidence="7 8">CCMP1776</strain>
    </source>
</reference>
<comment type="catalytic activity">
    <reaction evidence="5">
        <text>a (2E,4Z)-dienoyl-CoA + NADPH + H(+) = a 4,5-saturated-(3E)-enoyl-CoA + NADP(+)</text>
        <dbReference type="Rhea" id="RHEA:61892"/>
        <dbReference type="ChEBI" id="CHEBI:15378"/>
        <dbReference type="ChEBI" id="CHEBI:57783"/>
        <dbReference type="ChEBI" id="CHEBI:58349"/>
        <dbReference type="ChEBI" id="CHEBI:85099"/>
        <dbReference type="ChEBI" id="CHEBI:85493"/>
        <dbReference type="EC" id="1.3.1.124"/>
    </reaction>
</comment>
<feature type="region of interest" description="Disordered" evidence="6">
    <location>
        <begin position="280"/>
        <end position="309"/>
    </location>
</feature>
<evidence type="ECO:0000256" key="1">
    <source>
        <dbReference type="ARBA" id="ARBA00022857"/>
    </source>
</evidence>
<comment type="catalytic activity">
    <reaction evidence="4">
        <text>a (2E,4E)-dienoyl-CoA + NADPH + H(+) = a 4,5-saturated-(3E)-enoyl-CoA + NADP(+)</text>
        <dbReference type="Rhea" id="RHEA:45912"/>
        <dbReference type="ChEBI" id="CHEBI:15378"/>
        <dbReference type="ChEBI" id="CHEBI:57783"/>
        <dbReference type="ChEBI" id="CHEBI:58349"/>
        <dbReference type="ChEBI" id="CHEBI:85101"/>
        <dbReference type="ChEBI" id="CHEBI:85493"/>
        <dbReference type="EC" id="1.3.1.124"/>
    </reaction>
</comment>
<evidence type="ECO:0000256" key="3">
    <source>
        <dbReference type="ARBA" id="ARBA00026117"/>
    </source>
</evidence>
<dbReference type="GO" id="GO:0009062">
    <property type="term" value="P:fatty acid catabolic process"/>
    <property type="evidence" value="ECO:0007669"/>
    <property type="project" value="InterPro"/>
</dbReference>
<evidence type="ECO:0000256" key="2">
    <source>
        <dbReference type="ARBA" id="ARBA00023002"/>
    </source>
</evidence>
<accession>A0A4D9D0D0</accession>
<dbReference type="Gene3D" id="3.40.50.720">
    <property type="entry name" value="NAD(P)-binding Rossmann-like Domain"/>
    <property type="match status" value="1"/>
</dbReference>
<dbReference type="CDD" id="cd05369">
    <property type="entry name" value="TER_DECR_SDR_a"/>
    <property type="match status" value="1"/>
</dbReference>
<evidence type="ECO:0000256" key="6">
    <source>
        <dbReference type="SAM" id="MobiDB-lite"/>
    </source>
</evidence>
<evidence type="ECO:0000313" key="8">
    <source>
        <dbReference type="Proteomes" id="UP000355283"/>
    </source>
</evidence>
<dbReference type="SUPFAM" id="SSF51735">
    <property type="entry name" value="NAD(P)-binding Rossmann-fold domains"/>
    <property type="match status" value="1"/>
</dbReference>
<evidence type="ECO:0000256" key="4">
    <source>
        <dbReference type="ARBA" id="ARBA00048009"/>
    </source>
</evidence>
<sequence>MSRLPASPFVTSILAGRVALVTGGGSGIGFEVARQLGLHGAKIIIMGRRKSFLEKAVGLLAQEAVQATWVQGDVRQPEDADKAVEKAVHDFGSLSILVNAAAGNFLVAGEDLSTKGFRTVMEIDTVGSFNMSRAAFKALKVAPEGGLIINISATLHYGATWYQTHASAAKAAVDSLTRSLGLEWGSFGIRVVGIAPGPIADTPGMAKLAPTNDSSAVDELVAELIPLGRMGTKTDIALAAVFLCSSAGGFITGETLVVDGGHWLFKPQMLPRELVSDMSRRVESKSRAMTPSNGPSANAETISRPSSRL</sequence>
<dbReference type="Pfam" id="PF13561">
    <property type="entry name" value="adh_short_C2"/>
    <property type="match status" value="1"/>
</dbReference>
<dbReference type="OrthoDB" id="1393670at2759"/>
<keyword evidence="1" id="KW-0521">NADP</keyword>
<proteinExistence type="predicted"/>
<dbReference type="PRINTS" id="PR00081">
    <property type="entry name" value="GDHRDH"/>
</dbReference>
<dbReference type="GO" id="GO:0008670">
    <property type="term" value="F:2,4-dienoyl-CoA reductase (NADPH) activity"/>
    <property type="evidence" value="ECO:0007669"/>
    <property type="project" value="InterPro"/>
</dbReference>
<dbReference type="InterPro" id="IPR045017">
    <property type="entry name" value="DECR2-like"/>
</dbReference>
<gene>
    <name evidence="7" type="ORF">NSK_004325</name>
</gene>
<protein>
    <recommendedName>
        <fullName evidence="3">2,4-dienoyl-CoA reductase [(3E)-enoyl-CoA-producing]</fullName>
        <ecNumber evidence="3">1.3.1.124</ecNumber>
    </recommendedName>
</protein>
<dbReference type="EC" id="1.3.1.124" evidence="3"/>
<name>A0A4D9D0D0_9STRA</name>
<dbReference type="InterPro" id="IPR002347">
    <property type="entry name" value="SDR_fam"/>
</dbReference>
<comment type="caution">
    <text evidence="7">The sequence shown here is derived from an EMBL/GenBank/DDBJ whole genome shotgun (WGS) entry which is preliminary data.</text>
</comment>
<feature type="compositionally biased region" description="Polar residues" evidence="6">
    <location>
        <begin position="287"/>
        <end position="309"/>
    </location>
</feature>
<keyword evidence="2" id="KW-0560">Oxidoreductase</keyword>
<dbReference type="GO" id="GO:0005777">
    <property type="term" value="C:peroxisome"/>
    <property type="evidence" value="ECO:0007669"/>
    <property type="project" value="TreeGrafter"/>
</dbReference>
<evidence type="ECO:0000313" key="7">
    <source>
        <dbReference type="EMBL" id="TFJ84334.1"/>
    </source>
</evidence>
<keyword evidence="8" id="KW-1185">Reference proteome</keyword>